<dbReference type="Pfam" id="PF00149">
    <property type="entry name" value="Metallophos"/>
    <property type="match status" value="1"/>
</dbReference>
<evidence type="ECO:0000259" key="6">
    <source>
        <dbReference type="Pfam" id="PF00149"/>
    </source>
</evidence>
<evidence type="ECO:0000256" key="1">
    <source>
        <dbReference type="ARBA" id="ARBA00022475"/>
    </source>
</evidence>
<reference evidence="7 8" key="1">
    <citation type="journal article" date="2018" name="Arch. Microbiol.">
        <title>New insights into the metabolic potential of the phototrophic purple bacterium Rhodopila globiformis DSM 161(T) from its draft genome sequence and evidence for a vanadium-dependent nitrogenase.</title>
        <authorList>
            <person name="Imhoff J.F."/>
            <person name="Rahn T."/>
            <person name="Kunzel S."/>
            <person name="Neulinger S.C."/>
        </authorList>
    </citation>
    <scope>NUCLEOTIDE SEQUENCE [LARGE SCALE GENOMIC DNA]</scope>
    <source>
        <strain evidence="7 8">DSM 16996</strain>
    </source>
</reference>
<keyword evidence="8" id="KW-1185">Reference proteome</keyword>
<dbReference type="CDD" id="cd07398">
    <property type="entry name" value="MPP_YbbF-LpxH"/>
    <property type="match status" value="1"/>
</dbReference>
<sequence length="280" mass="31965">MSHTVNRDDEEPEPKRYRTLFISDVHLGTRGCQADLLLDFFKHNESDELILVGDIIDGWRLKGGWYWPQAHNDVMQKLLRKVRKGTRVVFVPGNHDEFARDFVGLEFGGVEVEDHILHKTADGKTFLVVHGDQFDVVVRHARWLAHLGDWAYDFAIWINCWFNRARRKVGLPYWSFSQWAKLKVKDAVNFIGAFEETLAAEARRRGVDGIVCGHIHHAVIRDIDGITYVNTGDFVESCTAIAENFDGSLELIHWKLLESERAPAAKTPALPLPARRVAAE</sequence>
<keyword evidence="7" id="KW-0378">Hydrolase</keyword>
<dbReference type="OrthoDB" id="9802481at2"/>
<feature type="domain" description="Calcineurin-like phosphoesterase" evidence="6">
    <location>
        <begin position="18"/>
        <end position="217"/>
    </location>
</feature>
<keyword evidence="2" id="KW-0997">Cell inner membrane</keyword>
<dbReference type="GO" id="GO:0016020">
    <property type="term" value="C:membrane"/>
    <property type="evidence" value="ECO:0007669"/>
    <property type="project" value="GOC"/>
</dbReference>
<evidence type="ECO:0000313" key="7">
    <source>
        <dbReference type="EMBL" id="PPQ32440.1"/>
    </source>
</evidence>
<evidence type="ECO:0000256" key="3">
    <source>
        <dbReference type="ARBA" id="ARBA00022723"/>
    </source>
</evidence>
<keyword evidence="4" id="KW-0472">Membrane</keyword>
<gene>
    <name evidence="7" type="ORF">CCR94_05590</name>
</gene>
<keyword evidence="3" id="KW-0479">Metal-binding</keyword>
<evidence type="ECO:0000313" key="8">
    <source>
        <dbReference type="Proteomes" id="UP000239089"/>
    </source>
</evidence>
<dbReference type="GO" id="GO:0008758">
    <property type="term" value="F:UDP-2,3-diacylglucosamine hydrolase activity"/>
    <property type="evidence" value="ECO:0007669"/>
    <property type="project" value="TreeGrafter"/>
</dbReference>
<evidence type="ECO:0000256" key="2">
    <source>
        <dbReference type="ARBA" id="ARBA00022519"/>
    </source>
</evidence>
<dbReference type="InterPro" id="IPR043461">
    <property type="entry name" value="LpxH-like"/>
</dbReference>
<dbReference type="AlphaFoldDB" id="A0A2S6NCT4"/>
<protein>
    <submittedName>
        <fullName evidence="7">UDP-2,3-diacylglucosamine hydrolase</fullName>
    </submittedName>
</protein>
<accession>A0A2S6NCT4</accession>
<dbReference type="Gene3D" id="3.60.21.10">
    <property type="match status" value="1"/>
</dbReference>
<name>A0A2S6NCT4_9HYPH</name>
<organism evidence="7 8">
    <name type="scientific">Rhodoblastus sphagnicola</name>
    <dbReference type="NCBI Taxonomy" id="333368"/>
    <lineage>
        <taxon>Bacteria</taxon>
        <taxon>Pseudomonadati</taxon>
        <taxon>Pseudomonadota</taxon>
        <taxon>Alphaproteobacteria</taxon>
        <taxon>Hyphomicrobiales</taxon>
        <taxon>Rhodoblastaceae</taxon>
        <taxon>Rhodoblastus</taxon>
    </lineage>
</organism>
<keyword evidence="1" id="KW-1003">Cell membrane</keyword>
<dbReference type="Proteomes" id="UP000239089">
    <property type="component" value="Unassembled WGS sequence"/>
</dbReference>
<dbReference type="RefSeq" id="WP_104506896.1">
    <property type="nucleotide sequence ID" value="NZ_JACIGC010000001.1"/>
</dbReference>
<dbReference type="PANTHER" id="PTHR34990">
    <property type="entry name" value="UDP-2,3-DIACYLGLUCOSAMINE HYDROLASE-RELATED"/>
    <property type="match status" value="1"/>
</dbReference>
<dbReference type="PANTHER" id="PTHR34990:SF2">
    <property type="entry name" value="BLL8164 PROTEIN"/>
    <property type="match status" value="1"/>
</dbReference>
<dbReference type="SUPFAM" id="SSF56300">
    <property type="entry name" value="Metallo-dependent phosphatases"/>
    <property type="match status" value="1"/>
</dbReference>
<keyword evidence="5" id="KW-0464">Manganese</keyword>
<dbReference type="InterPro" id="IPR029052">
    <property type="entry name" value="Metallo-depent_PP-like"/>
</dbReference>
<dbReference type="GO" id="GO:0009245">
    <property type="term" value="P:lipid A biosynthetic process"/>
    <property type="evidence" value="ECO:0007669"/>
    <property type="project" value="TreeGrafter"/>
</dbReference>
<dbReference type="EMBL" id="NHSJ01000039">
    <property type="protein sequence ID" value="PPQ32440.1"/>
    <property type="molecule type" value="Genomic_DNA"/>
</dbReference>
<evidence type="ECO:0000256" key="5">
    <source>
        <dbReference type="ARBA" id="ARBA00023211"/>
    </source>
</evidence>
<comment type="caution">
    <text evidence="7">The sequence shown here is derived from an EMBL/GenBank/DDBJ whole genome shotgun (WGS) entry which is preliminary data.</text>
</comment>
<proteinExistence type="predicted"/>
<dbReference type="InterPro" id="IPR004843">
    <property type="entry name" value="Calcineurin-like_PHP"/>
</dbReference>
<evidence type="ECO:0000256" key="4">
    <source>
        <dbReference type="ARBA" id="ARBA00023136"/>
    </source>
</evidence>
<dbReference type="GO" id="GO:0046872">
    <property type="term" value="F:metal ion binding"/>
    <property type="evidence" value="ECO:0007669"/>
    <property type="project" value="UniProtKB-KW"/>
</dbReference>